<dbReference type="HOGENOM" id="CLU_049005_0_0_4"/>
<dbReference type="Gene3D" id="1.10.150.130">
    <property type="match status" value="1"/>
</dbReference>
<dbReference type="eggNOG" id="COG0582">
    <property type="taxonomic scope" value="Bacteria"/>
</dbReference>
<gene>
    <name evidence="8" type="ordered locus">Vapar_2426</name>
</gene>
<dbReference type="InterPro" id="IPR002104">
    <property type="entry name" value="Integrase_catalytic"/>
</dbReference>
<dbReference type="GO" id="GO:0006310">
    <property type="term" value="P:DNA recombination"/>
    <property type="evidence" value="ECO:0007669"/>
    <property type="project" value="UniProtKB-KW"/>
</dbReference>
<dbReference type="GO" id="GO:0015074">
    <property type="term" value="P:DNA integration"/>
    <property type="evidence" value="ECO:0007669"/>
    <property type="project" value="UniProtKB-KW"/>
</dbReference>
<keyword evidence="3" id="KW-0233">DNA recombination</keyword>
<evidence type="ECO:0000259" key="7">
    <source>
        <dbReference type="PROSITE" id="PS51900"/>
    </source>
</evidence>
<reference evidence="8" key="1">
    <citation type="submission" date="2009-06" db="EMBL/GenBank/DDBJ databases">
        <title>Complete sequence of chromosome 1 of Variovorax paradoxus S110.</title>
        <authorList>
            <consortium name="US DOE Joint Genome Institute"/>
            <person name="Lucas S."/>
            <person name="Copeland A."/>
            <person name="Lapidus A."/>
            <person name="Glavina del Rio T."/>
            <person name="Tice H."/>
            <person name="Bruce D."/>
            <person name="Goodwin L."/>
            <person name="Pitluck S."/>
            <person name="Chertkov O."/>
            <person name="Brettin T."/>
            <person name="Detter J.C."/>
            <person name="Han C."/>
            <person name="Larimer F."/>
            <person name="Land M."/>
            <person name="Hauser L."/>
            <person name="Kyrpides N."/>
            <person name="Ovchinnikova G."/>
            <person name="Orwin P."/>
            <person name="Leadbetter J.R."/>
            <person name="Spain J.C."/>
            <person name="Han J.I."/>
        </authorList>
    </citation>
    <scope>NUCLEOTIDE SEQUENCE</scope>
    <source>
        <strain evidence="8">S110</strain>
    </source>
</reference>
<dbReference type="InterPro" id="IPR011010">
    <property type="entry name" value="DNA_brk_join_enz"/>
</dbReference>
<dbReference type="PROSITE" id="PS51900">
    <property type="entry name" value="CB"/>
    <property type="match status" value="1"/>
</dbReference>
<dbReference type="Pfam" id="PF00589">
    <property type="entry name" value="Phage_integrase"/>
    <property type="match status" value="1"/>
</dbReference>
<evidence type="ECO:0000259" key="6">
    <source>
        <dbReference type="PROSITE" id="PS51898"/>
    </source>
</evidence>
<feature type="domain" description="Tyr recombinase" evidence="6">
    <location>
        <begin position="173"/>
        <end position="361"/>
    </location>
</feature>
<evidence type="ECO:0000313" key="8">
    <source>
        <dbReference type="EMBL" id="ACS19052.1"/>
    </source>
</evidence>
<accession>C5CJJ9</accession>
<dbReference type="EMBL" id="CP001635">
    <property type="protein sequence ID" value="ACS19052.1"/>
    <property type="molecule type" value="Genomic_DNA"/>
</dbReference>
<dbReference type="AlphaFoldDB" id="C5CJJ9"/>
<evidence type="ECO:0000256" key="5">
    <source>
        <dbReference type="SAM" id="Coils"/>
    </source>
</evidence>
<dbReference type="GO" id="GO:0003677">
    <property type="term" value="F:DNA binding"/>
    <property type="evidence" value="ECO:0007669"/>
    <property type="project" value="UniProtKB-UniRule"/>
</dbReference>
<dbReference type="STRING" id="543728.Vapar_2426"/>
<dbReference type="InterPro" id="IPR044068">
    <property type="entry name" value="CB"/>
</dbReference>
<keyword evidence="2 4" id="KW-0238">DNA-binding</keyword>
<evidence type="ECO:0000256" key="3">
    <source>
        <dbReference type="ARBA" id="ARBA00023172"/>
    </source>
</evidence>
<dbReference type="PROSITE" id="PS51898">
    <property type="entry name" value="TYR_RECOMBINASE"/>
    <property type="match status" value="1"/>
</dbReference>
<proteinExistence type="predicted"/>
<evidence type="ECO:0000256" key="1">
    <source>
        <dbReference type="ARBA" id="ARBA00022908"/>
    </source>
</evidence>
<dbReference type="OrthoDB" id="8781634at2"/>
<evidence type="ECO:0000256" key="2">
    <source>
        <dbReference type="ARBA" id="ARBA00023125"/>
    </source>
</evidence>
<evidence type="ECO:0000256" key="4">
    <source>
        <dbReference type="PROSITE-ProRule" id="PRU01248"/>
    </source>
</evidence>
<dbReference type="InterPro" id="IPR010998">
    <property type="entry name" value="Integrase_recombinase_N"/>
</dbReference>
<keyword evidence="5" id="KW-0175">Coiled coil</keyword>
<protein>
    <submittedName>
        <fullName evidence="8">Integrase family protein</fullName>
    </submittedName>
</protein>
<dbReference type="InterPro" id="IPR013762">
    <property type="entry name" value="Integrase-like_cat_sf"/>
</dbReference>
<sequence length="362" mass="40214">MAARPRARPRREWPTGLHESRPGYFVWFNPVAKKYVAIGRVTLADARLQAIEANLWASEQLGKARLIDRLQQKDKTVREWLKEWIGELTLAENTLKSYRAKSKAINEEMGDLALGRLTVKDTANALDEIKKKRGAPTAQVARSVLISAFGNAITKGHMETNPALVTEAKKTTVARQRFTTATFEKVWAGLQDGPPWLRNATLLAMITGLRREDIAGLKFTDVADDYLLVAPKKSQGMVKIAIPLALYSEAMKMSLKDAIAVCRRTGVVSQYMVHQTEHTGRSSPGQRMSLSTVTMRFSEYVAKALGEGENLPTFHELRSLCKRSYQAQGGVDTKALLGHLADSSADLYENNRGAEFKKVKIG</sequence>
<dbReference type="KEGG" id="vap:Vapar_2426"/>
<dbReference type="Gene3D" id="1.10.443.10">
    <property type="entry name" value="Intergrase catalytic core"/>
    <property type="match status" value="1"/>
</dbReference>
<name>C5CJJ9_VARPS</name>
<feature type="domain" description="Core-binding (CB)" evidence="7">
    <location>
        <begin position="75"/>
        <end position="153"/>
    </location>
</feature>
<dbReference type="Gene3D" id="3.30.160.60">
    <property type="entry name" value="Classic Zinc Finger"/>
    <property type="match status" value="1"/>
</dbReference>
<keyword evidence="1" id="KW-0229">DNA integration</keyword>
<feature type="coiled-coil region" evidence="5">
    <location>
        <begin position="81"/>
        <end position="108"/>
    </location>
</feature>
<organism evidence="8">
    <name type="scientific">Variovorax paradoxus (strain S110)</name>
    <dbReference type="NCBI Taxonomy" id="543728"/>
    <lineage>
        <taxon>Bacteria</taxon>
        <taxon>Pseudomonadati</taxon>
        <taxon>Pseudomonadota</taxon>
        <taxon>Betaproteobacteria</taxon>
        <taxon>Burkholderiales</taxon>
        <taxon>Comamonadaceae</taxon>
        <taxon>Variovorax</taxon>
    </lineage>
</organism>
<dbReference type="SUPFAM" id="SSF56349">
    <property type="entry name" value="DNA breaking-rejoining enzymes"/>
    <property type="match status" value="1"/>
</dbReference>